<proteinExistence type="predicted"/>
<keyword evidence="3" id="KW-1185">Reference proteome</keyword>
<comment type="caution">
    <text evidence="2">The sequence shown here is derived from an EMBL/GenBank/DDBJ whole genome shotgun (WGS) entry which is preliminary data.</text>
</comment>
<dbReference type="Gene3D" id="1.20.1640.10">
    <property type="entry name" value="Multidrug efflux transporter AcrB transmembrane domain"/>
    <property type="match status" value="2"/>
</dbReference>
<keyword evidence="1" id="KW-0812">Transmembrane</keyword>
<dbReference type="AlphaFoldDB" id="A0A9P7CC44"/>
<gene>
    <name evidence="2" type="ORF">G6F50_013769</name>
</gene>
<dbReference type="EMBL" id="JAANIU010005812">
    <property type="protein sequence ID" value="KAG1545256.1"/>
    <property type="molecule type" value="Genomic_DNA"/>
</dbReference>
<feature type="transmembrane region" description="Helical" evidence="1">
    <location>
        <begin position="62"/>
        <end position="79"/>
    </location>
</feature>
<dbReference type="PANTHER" id="PTHR32063:SF73">
    <property type="entry name" value="RND SUPERFAMILY EFFLUX PUMP PERMEASE COMPONENT 1"/>
    <property type="match status" value="1"/>
</dbReference>
<dbReference type="Pfam" id="PF00873">
    <property type="entry name" value="ACR_tran"/>
    <property type="match status" value="1"/>
</dbReference>
<organism evidence="2 3">
    <name type="scientific">Rhizopus delemar</name>
    <dbReference type="NCBI Taxonomy" id="936053"/>
    <lineage>
        <taxon>Eukaryota</taxon>
        <taxon>Fungi</taxon>
        <taxon>Fungi incertae sedis</taxon>
        <taxon>Mucoromycota</taxon>
        <taxon>Mucoromycotina</taxon>
        <taxon>Mucoromycetes</taxon>
        <taxon>Mucorales</taxon>
        <taxon>Mucorineae</taxon>
        <taxon>Rhizopodaceae</taxon>
        <taxon>Rhizopus</taxon>
    </lineage>
</organism>
<dbReference type="Gene3D" id="3.30.70.1430">
    <property type="entry name" value="Multidrug efflux transporter AcrB pore domain"/>
    <property type="match status" value="1"/>
</dbReference>
<dbReference type="GO" id="GO:0042910">
    <property type="term" value="F:xenobiotic transmembrane transporter activity"/>
    <property type="evidence" value="ECO:0007669"/>
    <property type="project" value="TreeGrafter"/>
</dbReference>
<evidence type="ECO:0000313" key="3">
    <source>
        <dbReference type="Proteomes" id="UP000740926"/>
    </source>
</evidence>
<evidence type="ECO:0000256" key="1">
    <source>
        <dbReference type="SAM" id="Phobius"/>
    </source>
</evidence>
<evidence type="ECO:0000313" key="2">
    <source>
        <dbReference type="EMBL" id="KAG1545256.1"/>
    </source>
</evidence>
<protein>
    <submittedName>
        <fullName evidence="2">Uncharacterized protein</fullName>
    </submittedName>
</protein>
<accession>A0A9P7CC44</accession>
<reference evidence="2 3" key="1">
    <citation type="journal article" date="2020" name="Microb. Genom.">
        <title>Genetic diversity of clinical and environmental Mucorales isolates obtained from an investigation of mucormycosis cases among solid organ transplant recipients.</title>
        <authorList>
            <person name="Nguyen M.H."/>
            <person name="Kaul D."/>
            <person name="Muto C."/>
            <person name="Cheng S.J."/>
            <person name="Richter R.A."/>
            <person name="Bruno V.M."/>
            <person name="Liu G."/>
            <person name="Beyhan S."/>
            <person name="Sundermann A.J."/>
            <person name="Mounaud S."/>
            <person name="Pasculle A.W."/>
            <person name="Nierman W.C."/>
            <person name="Driscoll E."/>
            <person name="Cumbie R."/>
            <person name="Clancy C.J."/>
            <person name="Dupont C.L."/>
        </authorList>
    </citation>
    <scope>NUCLEOTIDE SEQUENCE [LARGE SCALE GENOMIC DNA]</scope>
    <source>
        <strain evidence="2 3">GL24</strain>
    </source>
</reference>
<dbReference type="InterPro" id="IPR001036">
    <property type="entry name" value="Acrflvin-R"/>
</dbReference>
<sequence length="262" mass="29753">MSQIAITISVSLLASWLVAVSLIPMLSARMATPKLVHSQTGMIARLQRRYATLLDWSLHHRGWSLLGIVLVVLVSLVPMKLTKIDMFGGDGGKDIFIGYMWNGAYTYRQMSDEVARVENWIDQNRERLHVKQVYSWYSEQEGSSTVVTLDEKYAKDIKALQEELRKRLPKSARTDYFVGTQASDGYRDHDTSKKYSLGGKWFYGSLDDGMRVGLTARAYHHEADEPGFMTADELHAHRRGSDLRNGNDGDDRDMRQIAAHPL</sequence>
<keyword evidence="1" id="KW-0472">Membrane</keyword>
<dbReference type="Proteomes" id="UP000740926">
    <property type="component" value="Unassembled WGS sequence"/>
</dbReference>
<dbReference type="PANTHER" id="PTHR32063">
    <property type="match status" value="1"/>
</dbReference>
<keyword evidence="1" id="KW-1133">Transmembrane helix</keyword>
<dbReference type="GO" id="GO:0005886">
    <property type="term" value="C:plasma membrane"/>
    <property type="evidence" value="ECO:0007669"/>
    <property type="project" value="TreeGrafter"/>
</dbReference>
<name>A0A9P7CC44_9FUNG</name>